<dbReference type="OrthoDB" id="9807827at2"/>
<dbReference type="GO" id="GO:0005524">
    <property type="term" value="F:ATP binding"/>
    <property type="evidence" value="ECO:0007669"/>
    <property type="project" value="UniProtKB-KW"/>
</dbReference>
<dbReference type="Proteomes" id="UP000315017">
    <property type="component" value="Chromosome"/>
</dbReference>
<dbReference type="InterPro" id="IPR002197">
    <property type="entry name" value="HTH_Fis"/>
</dbReference>
<organism evidence="12 13">
    <name type="scientific">Anatilimnocola aggregata</name>
    <dbReference type="NCBI Taxonomy" id="2528021"/>
    <lineage>
        <taxon>Bacteria</taxon>
        <taxon>Pseudomonadati</taxon>
        <taxon>Planctomycetota</taxon>
        <taxon>Planctomycetia</taxon>
        <taxon>Pirellulales</taxon>
        <taxon>Pirellulaceae</taxon>
        <taxon>Anatilimnocola</taxon>
    </lineage>
</organism>
<evidence type="ECO:0000256" key="8">
    <source>
        <dbReference type="PROSITE-ProRule" id="PRU00169"/>
    </source>
</evidence>
<dbReference type="CDD" id="cd00009">
    <property type="entry name" value="AAA"/>
    <property type="match status" value="1"/>
</dbReference>
<dbReference type="SUPFAM" id="SSF52172">
    <property type="entry name" value="CheY-like"/>
    <property type="match status" value="1"/>
</dbReference>
<keyword evidence="4" id="KW-0902">Two-component regulatory system</keyword>
<dbReference type="PROSITE" id="PS00675">
    <property type="entry name" value="SIGMA54_INTERACT_1"/>
    <property type="match status" value="1"/>
</dbReference>
<evidence type="ECO:0000256" key="7">
    <source>
        <dbReference type="ARBA" id="ARBA00023163"/>
    </source>
</evidence>
<dbReference type="EMBL" id="CP036274">
    <property type="protein sequence ID" value="QDU26214.1"/>
    <property type="molecule type" value="Genomic_DNA"/>
</dbReference>
<dbReference type="InterPro" id="IPR009057">
    <property type="entry name" value="Homeodomain-like_sf"/>
</dbReference>
<dbReference type="Pfam" id="PF00072">
    <property type="entry name" value="Response_reg"/>
    <property type="match status" value="1"/>
</dbReference>
<evidence type="ECO:0000256" key="1">
    <source>
        <dbReference type="ARBA" id="ARBA00022553"/>
    </source>
</evidence>
<dbReference type="RefSeq" id="WP_145086420.1">
    <property type="nucleotide sequence ID" value="NZ_CP036274.1"/>
</dbReference>
<keyword evidence="5" id="KW-0805">Transcription regulation</keyword>
<dbReference type="GO" id="GO:0043565">
    <property type="term" value="F:sequence-specific DNA binding"/>
    <property type="evidence" value="ECO:0007669"/>
    <property type="project" value="InterPro"/>
</dbReference>
<keyword evidence="1 8" id="KW-0597">Phosphoprotein</keyword>
<dbReference type="PROSITE" id="PS50110">
    <property type="entry name" value="RESPONSE_REGULATORY"/>
    <property type="match status" value="1"/>
</dbReference>
<feature type="coiled-coil region" evidence="9">
    <location>
        <begin position="110"/>
        <end position="139"/>
    </location>
</feature>
<dbReference type="SUPFAM" id="SSF46689">
    <property type="entry name" value="Homeodomain-like"/>
    <property type="match status" value="1"/>
</dbReference>
<dbReference type="InterPro" id="IPR003593">
    <property type="entry name" value="AAA+_ATPase"/>
</dbReference>
<dbReference type="Pfam" id="PF25601">
    <property type="entry name" value="AAA_lid_14"/>
    <property type="match status" value="1"/>
</dbReference>
<dbReference type="PROSITE" id="PS00676">
    <property type="entry name" value="SIGMA54_INTERACT_2"/>
    <property type="match status" value="1"/>
</dbReference>
<dbReference type="InterPro" id="IPR025662">
    <property type="entry name" value="Sigma_54_int_dom_ATP-bd_1"/>
</dbReference>
<sequence>MKPSVVDVLVVDDDEDFRPLLLQKLKRSGMNVDGAANAAEALDLAQRRQFDVAIFDMQMPGMSGLELLEKYKSQFPETEVIVLTGQGTIESAVQAMQLGAFNYLQKPFGLNELEAQIQKAAERRALRKENEQLRTLLARSRYGKHIIGESPSMKEIFRLIERAGPSDRAILIQGESGTGKELVAEALHRSSSRADRPLVAVNCAALPETLLESELFGHEKGSFTGAIAAKQGLFEAADGGTLFIDEIGEMPGALQAKLLRVLENGALRRVGSIQERKVNVRLLAATNRDLRNEIKAGRFREDLYYRINVMSLELPPLRERPGDIDLLVDHFLGDDWHVEDEALQLLNGYNWPGNVRQLLNVLERAKILADDDVIRKKDLPKEVLQGQSSDPATVVHRLATPAQAPDDLNSFQRAKVLSVLQREAFNKAKAARALGISRRKLYRLLEKYDLADASSGTFP</sequence>
<reference evidence="12 13" key="1">
    <citation type="submission" date="2019-02" db="EMBL/GenBank/DDBJ databases">
        <title>Deep-cultivation of Planctomycetes and their phenomic and genomic characterization uncovers novel biology.</title>
        <authorList>
            <person name="Wiegand S."/>
            <person name="Jogler M."/>
            <person name="Boedeker C."/>
            <person name="Pinto D."/>
            <person name="Vollmers J."/>
            <person name="Rivas-Marin E."/>
            <person name="Kohn T."/>
            <person name="Peeters S.H."/>
            <person name="Heuer A."/>
            <person name="Rast P."/>
            <person name="Oberbeckmann S."/>
            <person name="Bunk B."/>
            <person name="Jeske O."/>
            <person name="Meyerdierks A."/>
            <person name="Storesund J.E."/>
            <person name="Kallscheuer N."/>
            <person name="Luecker S."/>
            <person name="Lage O.M."/>
            <person name="Pohl T."/>
            <person name="Merkel B.J."/>
            <person name="Hornburger P."/>
            <person name="Mueller R.-W."/>
            <person name="Bruemmer F."/>
            <person name="Labrenz M."/>
            <person name="Spormann A.M."/>
            <person name="Op den Camp H."/>
            <person name="Overmann J."/>
            <person name="Amann R."/>
            <person name="Jetten M.S.M."/>
            <person name="Mascher T."/>
            <person name="Medema M.H."/>
            <person name="Devos D.P."/>
            <person name="Kaster A.-K."/>
            <person name="Ovreas L."/>
            <person name="Rohde M."/>
            <person name="Galperin M.Y."/>
            <person name="Jogler C."/>
        </authorList>
    </citation>
    <scope>NUCLEOTIDE SEQUENCE [LARGE SCALE GENOMIC DNA]</scope>
    <source>
        <strain evidence="12 13">ETA_A8</strain>
    </source>
</reference>
<dbReference type="InterPro" id="IPR058031">
    <property type="entry name" value="AAA_lid_NorR"/>
</dbReference>
<dbReference type="PRINTS" id="PR01590">
    <property type="entry name" value="HTHFIS"/>
</dbReference>
<evidence type="ECO:0000256" key="3">
    <source>
        <dbReference type="ARBA" id="ARBA00022840"/>
    </source>
</evidence>
<gene>
    <name evidence="12" type="primary">zraR_5</name>
    <name evidence="12" type="ORF">ETAA8_12890</name>
</gene>
<dbReference type="PROSITE" id="PS50045">
    <property type="entry name" value="SIGMA54_INTERACT_4"/>
    <property type="match status" value="1"/>
</dbReference>
<dbReference type="Gene3D" id="3.40.50.2300">
    <property type="match status" value="1"/>
</dbReference>
<dbReference type="Pfam" id="PF02954">
    <property type="entry name" value="HTH_8"/>
    <property type="match status" value="1"/>
</dbReference>
<keyword evidence="3" id="KW-0067">ATP-binding</keyword>
<dbReference type="InterPro" id="IPR025944">
    <property type="entry name" value="Sigma_54_int_dom_CS"/>
</dbReference>
<evidence type="ECO:0000256" key="4">
    <source>
        <dbReference type="ARBA" id="ARBA00023012"/>
    </source>
</evidence>
<protein>
    <submittedName>
        <fullName evidence="12">Transcriptional regulatory protein ZraR</fullName>
    </submittedName>
</protein>
<dbReference type="PANTHER" id="PTHR32071">
    <property type="entry name" value="TRANSCRIPTIONAL REGULATORY PROTEIN"/>
    <property type="match status" value="1"/>
</dbReference>
<feature type="domain" description="Sigma-54 factor interaction" evidence="10">
    <location>
        <begin position="146"/>
        <end position="367"/>
    </location>
</feature>
<dbReference type="PANTHER" id="PTHR32071:SF100">
    <property type="entry name" value="RESPONSE REGULATOR PROTEIN PILR"/>
    <property type="match status" value="1"/>
</dbReference>
<dbReference type="InterPro" id="IPR001789">
    <property type="entry name" value="Sig_transdc_resp-reg_receiver"/>
</dbReference>
<keyword evidence="13" id="KW-1185">Reference proteome</keyword>
<dbReference type="PROSITE" id="PS00688">
    <property type="entry name" value="SIGMA54_INTERACT_3"/>
    <property type="match status" value="1"/>
</dbReference>
<dbReference type="KEGG" id="aagg:ETAA8_12890"/>
<dbReference type="GO" id="GO:0000160">
    <property type="term" value="P:phosphorelay signal transduction system"/>
    <property type="evidence" value="ECO:0007669"/>
    <property type="project" value="UniProtKB-KW"/>
</dbReference>
<dbReference type="Gene3D" id="3.40.50.300">
    <property type="entry name" value="P-loop containing nucleotide triphosphate hydrolases"/>
    <property type="match status" value="1"/>
</dbReference>
<proteinExistence type="predicted"/>
<dbReference type="InterPro" id="IPR011006">
    <property type="entry name" value="CheY-like_superfamily"/>
</dbReference>
<feature type="modified residue" description="4-aspartylphosphate" evidence="8">
    <location>
        <position position="56"/>
    </location>
</feature>
<dbReference type="Gene3D" id="1.10.10.60">
    <property type="entry name" value="Homeodomain-like"/>
    <property type="match status" value="1"/>
</dbReference>
<dbReference type="SMART" id="SM00448">
    <property type="entry name" value="REC"/>
    <property type="match status" value="1"/>
</dbReference>
<feature type="domain" description="Response regulatory" evidence="11">
    <location>
        <begin position="7"/>
        <end position="121"/>
    </location>
</feature>
<dbReference type="SUPFAM" id="SSF52540">
    <property type="entry name" value="P-loop containing nucleoside triphosphate hydrolases"/>
    <property type="match status" value="1"/>
</dbReference>
<dbReference type="InterPro" id="IPR025943">
    <property type="entry name" value="Sigma_54_int_dom_ATP-bd_2"/>
</dbReference>
<evidence type="ECO:0000256" key="9">
    <source>
        <dbReference type="SAM" id="Coils"/>
    </source>
</evidence>
<evidence type="ECO:0000256" key="5">
    <source>
        <dbReference type="ARBA" id="ARBA00023015"/>
    </source>
</evidence>
<evidence type="ECO:0000313" key="12">
    <source>
        <dbReference type="EMBL" id="QDU26214.1"/>
    </source>
</evidence>
<dbReference type="AlphaFoldDB" id="A0A517Y7J3"/>
<accession>A0A517Y7J3</accession>
<keyword evidence="6" id="KW-0238">DNA-binding</keyword>
<keyword evidence="7" id="KW-0804">Transcription</keyword>
<dbReference type="InterPro" id="IPR027417">
    <property type="entry name" value="P-loop_NTPase"/>
</dbReference>
<dbReference type="GO" id="GO:0006355">
    <property type="term" value="P:regulation of DNA-templated transcription"/>
    <property type="evidence" value="ECO:0007669"/>
    <property type="project" value="InterPro"/>
</dbReference>
<keyword evidence="2" id="KW-0547">Nucleotide-binding</keyword>
<keyword evidence="9" id="KW-0175">Coiled coil</keyword>
<evidence type="ECO:0000313" key="13">
    <source>
        <dbReference type="Proteomes" id="UP000315017"/>
    </source>
</evidence>
<dbReference type="Gene3D" id="1.10.8.60">
    <property type="match status" value="1"/>
</dbReference>
<evidence type="ECO:0000259" key="10">
    <source>
        <dbReference type="PROSITE" id="PS50045"/>
    </source>
</evidence>
<evidence type="ECO:0000256" key="2">
    <source>
        <dbReference type="ARBA" id="ARBA00022741"/>
    </source>
</evidence>
<dbReference type="FunFam" id="3.40.50.300:FF:000006">
    <property type="entry name" value="DNA-binding transcriptional regulator NtrC"/>
    <property type="match status" value="1"/>
</dbReference>
<dbReference type="SMART" id="SM00382">
    <property type="entry name" value="AAA"/>
    <property type="match status" value="1"/>
</dbReference>
<name>A0A517Y7J3_9BACT</name>
<evidence type="ECO:0000259" key="11">
    <source>
        <dbReference type="PROSITE" id="PS50110"/>
    </source>
</evidence>
<evidence type="ECO:0000256" key="6">
    <source>
        <dbReference type="ARBA" id="ARBA00023125"/>
    </source>
</evidence>
<dbReference type="Pfam" id="PF00158">
    <property type="entry name" value="Sigma54_activat"/>
    <property type="match status" value="1"/>
</dbReference>
<dbReference type="InterPro" id="IPR002078">
    <property type="entry name" value="Sigma_54_int"/>
</dbReference>
<dbReference type="FunFam" id="3.40.50.2300:FF:000018">
    <property type="entry name" value="DNA-binding transcriptional regulator NtrC"/>
    <property type="match status" value="1"/>
</dbReference>